<organism evidence="1 2">
    <name type="scientific">Cetraspora pellucida</name>
    <dbReference type="NCBI Taxonomy" id="1433469"/>
    <lineage>
        <taxon>Eukaryota</taxon>
        <taxon>Fungi</taxon>
        <taxon>Fungi incertae sedis</taxon>
        <taxon>Mucoromycota</taxon>
        <taxon>Glomeromycotina</taxon>
        <taxon>Glomeromycetes</taxon>
        <taxon>Diversisporales</taxon>
        <taxon>Gigasporaceae</taxon>
        <taxon>Cetraspora</taxon>
    </lineage>
</organism>
<keyword evidence="2" id="KW-1185">Reference proteome</keyword>
<sequence>MSAIYDEFMLVKLMPDSINLMLTSVTSSLVALMTCLNKDALIKPETKTDAKEKHITTKQ</sequence>
<dbReference type="Proteomes" id="UP000789759">
    <property type="component" value="Unassembled WGS sequence"/>
</dbReference>
<comment type="caution">
    <text evidence="1">The sequence shown here is derived from an EMBL/GenBank/DDBJ whole genome shotgun (WGS) entry which is preliminary data.</text>
</comment>
<protein>
    <submittedName>
        <fullName evidence="1">7569_t:CDS:1</fullName>
    </submittedName>
</protein>
<proteinExistence type="predicted"/>
<evidence type="ECO:0000313" key="2">
    <source>
        <dbReference type="Proteomes" id="UP000789759"/>
    </source>
</evidence>
<reference evidence="1" key="1">
    <citation type="submission" date="2021-06" db="EMBL/GenBank/DDBJ databases">
        <authorList>
            <person name="Kallberg Y."/>
            <person name="Tangrot J."/>
            <person name="Rosling A."/>
        </authorList>
    </citation>
    <scope>NUCLEOTIDE SEQUENCE</scope>
    <source>
        <strain evidence="1">FL966</strain>
    </source>
</reference>
<evidence type="ECO:0000313" key="1">
    <source>
        <dbReference type="EMBL" id="CAG8698106.1"/>
    </source>
</evidence>
<name>A0A9N9HNS3_9GLOM</name>
<accession>A0A9N9HNS3</accession>
<gene>
    <name evidence="1" type="ORF">CPELLU_LOCUS11669</name>
</gene>
<dbReference type="AlphaFoldDB" id="A0A9N9HNS3"/>
<dbReference type="EMBL" id="CAJVQA010010556">
    <property type="protein sequence ID" value="CAG8698106.1"/>
    <property type="molecule type" value="Genomic_DNA"/>
</dbReference>